<accession>A0A542E877</accession>
<name>A0A542E877_9ACTN</name>
<reference evidence="2 3" key="1">
    <citation type="submission" date="2019-06" db="EMBL/GenBank/DDBJ databases">
        <title>Sequencing the genomes of 1000 actinobacteria strains.</title>
        <authorList>
            <person name="Klenk H.-P."/>
        </authorList>
    </citation>
    <scope>NUCLEOTIDE SEQUENCE [LARGE SCALE GENOMIC DNA]</scope>
    <source>
        <strain evidence="2 3">DSM 17305</strain>
    </source>
</reference>
<evidence type="ECO:0000256" key="1">
    <source>
        <dbReference type="SAM" id="SignalP"/>
    </source>
</evidence>
<feature type="signal peptide" evidence="1">
    <location>
        <begin position="1"/>
        <end position="34"/>
    </location>
</feature>
<proteinExistence type="predicted"/>
<comment type="caution">
    <text evidence="2">The sequence shown here is derived from an EMBL/GenBank/DDBJ whole genome shotgun (WGS) entry which is preliminary data.</text>
</comment>
<feature type="chain" id="PRO_5021727735" evidence="1">
    <location>
        <begin position="35"/>
        <end position="310"/>
    </location>
</feature>
<keyword evidence="1" id="KW-0732">Signal</keyword>
<dbReference type="EMBL" id="VFMM01000002">
    <property type="protein sequence ID" value="TQJ11541.1"/>
    <property type="molecule type" value="Genomic_DNA"/>
</dbReference>
<gene>
    <name evidence="2" type="ORF">FB475_4460</name>
</gene>
<dbReference type="AlphaFoldDB" id="A0A542E877"/>
<organism evidence="2 3">
    <name type="scientific">Kribbella jejuensis</name>
    <dbReference type="NCBI Taxonomy" id="236068"/>
    <lineage>
        <taxon>Bacteria</taxon>
        <taxon>Bacillati</taxon>
        <taxon>Actinomycetota</taxon>
        <taxon>Actinomycetes</taxon>
        <taxon>Propionibacteriales</taxon>
        <taxon>Kribbellaceae</taxon>
        <taxon>Kribbella</taxon>
    </lineage>
</organism>
<sequence length="310" mass="32064">MKGVKILRMKLKHTSAVAASALLLGGVATTPATAATGATGATAAACSVTAASITSGGDIAGTAITATSPVSAKYTKGPHLLTPGIAKAASTWTTALEVPAGSTTTGLVVLNDTLYSAYYSDLSGVPPTGLKKIGSGWRYFSVVEESFWQKETGSTVAASARYGFDGQLHRWVKDAKGVWHGEIAAGNFYSVKTMALISETQTYDTFLANTRGGALYTIRIPRTSPLKPIVKKVRTSTWQSFESLVAEKCGAQGTLLAAIDKDTGSAYLYAVGHANGTATVIKGLGKVPGTFKDPVYSLGTAEGQPPLFGE</sequence>
<protein>
    <submittedName>
        <fullName evidence="2">Uncharacterized protein</fullName>
    </submittedName>
</protein>
<evidence type="ECO:0000313" key="2">
    <source>
        <dbReference type="EMBL" id="TQJ11541.1"/>
    </source>
</evidence>
<keyword evidence="3" id="KW-1185">Reference proteome</keyword>
<dbReference type="Proteomes" id="UP000316298">
    <property type="component" value="Unassembled WGS sequence"/>
</dbReference>
<evidence type="ECO:0000313" key="3">
    <source>
        <dbReference type="Proteomes" id="UP000316298"/>
    </source>
</evidence>